<dbReference type="SUPFAM" id="SSF55781">
    <property type="entry name" value="GAF domain-like"/>
    <property type="match status" value="1"/>
</dbReference>
<evidence type="ECO:0000256" key="2">
    <source>
        <dbReference type="ARBA" id="ARBA00023125"/>
    </source>
</evidence>
<protein>
    <submittedName>
        <fullName evidence="5">Helix-turn-helix domain-containing protein</fullName>
    </submittedName>
</protein>
<accession>A0ABY8H6M6</accession>
<sequence length="280" mass="29828">MTAPDTTLDRLIRILEAFDATAPQLTVAELAVRADLPLPTAYRWVERLHGSGLLRRHRDGTVGPGLRLWELAARSSPTSSLRAAAMPYLDDVHAVLRQHTQLAVLDDDGVLVLERLSARGAVANQATVAGRLPLFTTSMGLTLLAFSRPHIAETLIERHQHRLGMPVRRPAGEHGTAVGVVNPTEPELRALLAEVRRTGYATVHGRLDVDTTGVAVPIELSHRTAVGAAGVLPDAVGRDTVAALGVVVPAHSELAPGLAPMLMAAARGITRTLAQNNDSH</sequence>
<dbReference type="InterPro" id="IPR005471">
    <property type="entry name" value="Tscrpt_reg_IclR_N"/>
</dbReference>
<dbReference type="InterPro" id="IPR036390">
    <property type="entry name" value="WH_DNA-bd_sf"/>
</dbReference>
<dbReference type="Proteomes" id="UP001219037">
    <property type="component" value="Chromosome"/>
</dbReference>
<keyword evidence="3" id="KW-0804">Transcription</keyword>
<dbReference type="Pfam" id="PF09339">
    <property type="entry name" value="HTH_IclR"/>
    <property type="match status" value="1"/>
</dbReference>
<gene>
    <name evidence="5" type="ORF">P8192_13215</name>
</gene>
<dbReference type="SUPFAM" id="SSF46785">
    <property type="entry name" value="Winged helix' DNA-binding domain"/>
    <property type="match status" value="1"/>
</dbReference>
<dbReference type="EMBL" id="CP121252">
    <property type="protein sequence ID" value="WFP16323.1"/>
    <property type="molecule type" value="Genomic_DNA"/>
</dbReference>
<reference evidence="5 6" key="1">
    <citation type="submission" date="2023-04" db="EMBL/GenBank/DDBJ databases">
        <title>Funneling lignin-derived compounds into biodiesel using alkali-halophilic Citricoccus sp. P2.</title>
        <authorList>
            <person name="Luo C.-B."/>
        </authorList>
    </citation>
    <scope>NUCLEOTIDE SEQUENCE [LARGE SCALE GENOMIC DNA]</scope>
    <source>
        <strain evidence="5 6">P2</strain>
    </source>
</reference>
<evidence type="ECO:0000313" key="6">
    <source>
        <dbReference type="Proteomes" id="UP001219037"/>
    </source>
</evidence>
<feature type="domain" description="IclR-ED" evidence="4">
    <location>
        <begin position="67"/>
        <end position="275"/>
    </location>
</feature>
<dbReference type="InterPro" id="IPR036388">
    <property type="entry name" value="WH-like_DNA-bd_sf"/>
</dbReference>
<dbReference type="Gene3D" id="1.10.10.10">
    <property type="entry name" value="Winged helix-like DNA-binding domain superfamily/Winged helix DNA-binding domain"/>
    <property type="match status" value="1"/>
</dbReference>
<evidence type="ECO:0000259" key="4">
    <source>
        <dbReference type="PROSITE" id="PS51078"/>
    </source>
</evidence>
<keyword evidence="1" id="KW-0805">Transcription regulation</keyword>
<dbReference type="Gene3D" id="3.30.450.40">
    <property type="match status" value="1"/>
</dbReference>
<evidence type="ECO:0000256" key="3">
    <source>
        <dbReference type="ARBA" id="ARBA00023163"/>
    </source>
</evidence>
<name>A0ABY8H6M6_9MICC</name>
<keyword evidence="2" id="KW-0238">DNA-binding</keyword>
<keyword evidence="6" id="KW-1185">Reference proteome</keyword>
<dbReference type="PROSITE" id="PS51078">
    <property type="entry name" value="ICLR_ED"/>
    <property type="match status" value="1"/>
</dbReference>
<dbReference type="SMART" id="SM00346">
    <property type="entry name" value="HTH_ICLR"/>
    <property type="match status" value="1"/>
</dbReference>
<dbReference type="InterPro" id="IPR050707">
    <property type="entry name" value="HTH_MetabolicPath_Reg"/>
</dbReference>
<dbReference type="PANTHER" id="PTHR30136">
    <property type="entry name" value="HELIX-TURN-HELIX TRANSCRIPTIONAL REGULATOR, ICLR FAMILY"/>
    <property type="match status" value="1"/>
</dbReference>
<evidence type="ECO:0000256" key="1">
    <source>
        <dbReference type="ARBA" id="ARBA00023015"/>
    </source>
</evidence>
<dbReference type="Pfam" id="PF01614">
    <property type="entry name" value="IclR_C"/>
    <property type="match status" value="1"/>
</dbReference>
<dbReference type="InterPro" id="IPR029016">
    <property type="entry name" value="GAF-like_dom_sf"/>
</dbReference>
<dbReference type="PANTHER" id="PTHR30136:SF24">
    <property type="entry name" value="HTH-TYPE TRANSCRIPTIONAL REPRESSOR ALLR"/>
    <property type="match status" value="1"/>
</dbReference>
<organism evidence="5 6">
    <name type="scientific">Citricoccus muralis</name>
    <dbReference type="NCBI Taxonomy" id="169134"/>
    <lineage>
        <taxon>Bacteria</taxon>
        <taxon>Bacillati</taxon>
        <taxon>Actinomycetota</taxon>
        <taxon>Actinomycetes</taxon>
        <taxon>Micrococcales</taxon>
        <taxon>Micrococcaceae</taxon>
        <taxon>Citricoccus</taxon>
    </lineage>
</organism>
<proteinExistence type="predicted"/>
<dbReference type="RefSeq" id="WP_278157470.1">
    <property type="nucleotide sequence ID" value="NZ_CP121252.1"/>
</dbReference>
<evidence type="ECO:0000313" key="5">
    <source>
        <dbReference type="EMBL" id="WFP16323.1"/>
    </source>
</evidence>
<dbReference type="InterPro" id="IPR014757">
    <property type="entry name" value="Tscrpt_reg_IclR_C"/>
</dbReference>